<feature type="transmembrane region" description="Helical" evidence="1">
    <location>
        <begin position="52"/>
        <end position="71"/>
    </location>
</feature>
<dbReference type="RefSeq" id="WP_376846898.1">
    <property type="nucleotide sequence ID" value="NZ_JBHSFW010000012.1"/>
</dbReference>
<proteinExistence type="predicted"/>
<dbReference type="InterPro" id="IPR012507">
    <property type="entry name" value="YibE_F"/>
</dbReference>
<evidence type="ECO:0000313" key="3">
    <source>
        <dbReference type="Proteomes" id="UP001596022"/>
    </source>
</evidence>
<accession>A0ABV9GR91</accession>
<dbReference type="Proteomes" id="UP001596022">
    <property type="component" value="Unassembled WGS sequence"/>
</dbReference>
<name>A0ABV9GR91_9BACL</name>
<keyword evidence="1" id="KW-0812">Transmembrane</keyword>
<reference evidence="3" key="1">
    <citation type="journal article" date="2019" name="Int. J. Syst. Evol. Microbiol.">
        <title>The Global Catalogue of Microorganisms (GCM) 10K type strain sequencing project: providing services to taxonomists for standard genome sequencing and annotation.</title>
        <authorList>
            <consortium name="The Broad Institute Genomics Platform"/>
            <consortium name="The Broad Institute Genome Sequencing Center for Infectious Disease"/>
            <person name="Wu L."/>
            <person name="Ma J."/>
        </authorList>
    </citation>
    <scope>NUCLEOTIDE SEQUENCE [LARGE SCALE GENOMIC DNA]</scope>
    <source>
        <strain evidence="3">CGMCC 1.16306</strain>
    </source>
</reference>
<dbReference type="PIRSF" id="PIRSF031503">
    <property type="entry name" value="UCP031503_mp"/>
    <property type="match status" value="1"/>
</dbReference>
<gene>
    <name evidence="2" type="ORF">ACFO4N_13925</name>
</gene>
<feature type="transmembrane region" description="Helical" evidence="1">
    <location>
        <begin position="222"/>
        <end position="248"/>
    </location>
</feature>
<feature type="transmembrane region" description="Helical" evidence="1">
    <location>
        <begin position="77"/>
        <end position="98"/>
    </location>
</feature>
<organism evidence="2 3">
    <name type="scientific">Camelliibacillus cellulosilyticus</name>
    <dbReference type="NCBI Taxonomy" id="2174486"/>
    <lineage>
        <taxon>Bacteria</taxon>
        <taxon>Bacillati</taxon>
        <taxon>Bacillota</taxon>
        <taxon>Bacilli</taxon>
        <taxon>Bacillales</taxon>
        <taxon>Sporolactobacillaceae</taxon>
        <taxon>Camelliibacillus</taxon>
    </lineage>
</organism>
<dbReference type="InterPro" id="IPR014564">
    <property type="entry name" value="UCP031503_TM"/>
</dbReference>
<keyword evidence="3" id="KW-1185">Reference proteome</keyword>
<keyword evidence="1" id="KW-0472">Membrane</keyword>
<comment type="caution">
    <text evidence="2">The sequence shown here is derived from an EMBL/GenBank/DDBJ whole genome shotgun (WGS) entry which is preliminary data.</text>
</comment>
<keyword evidence="1" id="KW-1133">Transmembrane helix</keyword>
<evidence type="ECO:0000256" key="1">
    <source>
        <dbReference type="SAM" id="Phobius"/>
    </source>
</evidence>
<dbReference type="EMBL" id="JBHSFW010000012">
    <property type="protein sequence ID" value="MFC4619806.1"/>
    <property type="molecule type" value="Genomic_DNA"/>
</dbReference>
<evidence type="ECO:0000313" key="2">
    <source>
        <dbReference type="EMBL" id="MFC4619806.1"/>
    </source>
</evidence>
<dbReference type="Pfam" id="PF07907">
    <property type="entry name" value="YibE_F"/>
    <property type="match status" value="1"/>
</dbReference>
<feature type="transmembrane region" description="Helical" evidence="1">
    <location>
        <begin position="29"/>
        <end position="45"/>
    </location>
</feature>
<sequence length="260" mass="28601">MNVLLILAAILFILMLIIGGGKGVRSFFSLFLNFIVLLIAIFFMEHPSISPIFITVVACIVISCVNLFFINRVNGKTGTAFLATVITIVVLLFFIVIITKKAMIQGFGQEEADELSVFSLYIGVDYVKIAAAMIIISTIGAMTDVAISITSPMREIFKQNPSISRRELFTAGLTIGKDILGSNANTLFFAFFGDFLALLIWFKDLSYSFGKIVNSKIFSGEMITIMCAGIGIALIIPIAAWISAYFLVRSRERNKKLTES</sequence>
<dbReference type="PANTHER" id="PTHR41771">
    <property type="entry name" value="MEMBRANE PROTEIN-RELATED"/>
    <property type="match status" value="1"/>
</dbReference>
<dbReference type="PANTHER" id="PTHR41771:SF1">
    <property type="entry name" value="MEMBRANE PROTEIN"/>
    <property type="match status" value="1"/>
</dbReference>
<feature type="transmembrane region" description="Helical" evidence="1">
    <location>
        <begin position="184"/>
        <end position="202"/>
    </location>
</feature>
<protein>
    <submittedName>
        <fullName evidence="2">YibE/F family protein</fullName>
    </submittedName>
</protein>